<dbReference type="PANTHER" id="PTHR45947:SF3">
    <property type="entry name" value="SULFOQUINOVOSYL TRANSFERASE SQD2"/>
    <property type="match status" value="1"/>
</dbReference>
<dbReference type="Pfam" id="PF00534">
    <property type="entry name" value="Glycos_transf_1"/>
    <property type="match status" value="1"/>
</dbReference>
<feature type="domain" description="Glycosyl transferase family 1" evidence="2">
    <location>
        <begin position="210"/>
        <end position="374"/>
    </location>
</feature>
<evidence type="ECO:0000259" key="3">
    <source>
        <dbReference type="Pfam" id="PF13439"/>
    </source>
</evidence>
<comment type="caution">
    <text evidence="4">The sequence shown here is derived from an EMBL/GenBank/DDBJ whole genome shotgun (WGS) entry which is preliminary data.</text>
</comment>
<organism evidence="4 5">
    <name type="scientific">candidate division TA06 bacterium B3_TA06</name>
    <dbReference type="NCBI Taxonomy" id="2012487"/>
    <lineage>
        <taxon>Bacteria</taxon>
        <taxon>Bacteria division TA06</taxon>
    </lineage>
</organism>
<reference evidence="4 5" key="1">
    <citation type="submission" date="2017-06" db="EMBL/GenBank/DDBJ databases">
        <title>Novel microbial phyla capable of carbon fixation and sulfur reduction in deep-sea sediments.</title>
        <authorList>
            <person name="Huang J."/>
            <person name="Baker B."/>
            <person name="Wang Y."/>
        </authorList>
    </citation>
    <scope>NUCLEOTIDE SEQUENCE [LARGE SCALE GENOMIC DNA]</scope>
    <source>
        <strain evidence="4">B3_TA06</strain>
    </source>
</reference>
<evidence type="ECO:0000256" key="1">
    <source>
        <dbReference type="SAM" id="MobiDB-lite"/>
    </source>
</evidence>
<evidence type="ECO:0000259" key="2">
    <source>
        <dbReference type="Pfam" id="PF00534"/>
    </source>
</evidence>
<dbReference type="Proteomes" id="UP000317778">
    <property type="component" value="Unassembled WGS sequence"/>
</dbReference>
<dbReference type="PANTHER" id="PTHR45947">
    <property type="entry name" value="SULFOQUINOVOSYL TRANSFERASE SQD2"/>
    <property type="match status" value="1"/>
</dbReference>
<evidence type="ECO:0008006" key="6">
    <source>
        <dbReference type="Google" id="ProtNLM"/>
    </source>
</evidence>
<dbReference type="CDD" id="cd03801">
    <property type="entry name" value="GT4_PimA-like"/>
    <property type="match status" value="1"/>
</dbReference>
<dbReference type="InterPro" id="IPR050194">
    <property type="entry name" value="Glycosyltransferase_grp1"/>
</dbReference>
<dbReference type="InterPro" id="IPR028098">
    <property type="entry name" value="Glyco_trans_4-like_N"/>
</dbReference>
<accession>A0A532V7I1</accession>
<gene>
    <name evidence="4" type="ORF">CEE36_05210</name>
</gene>
<sequence length="400" mass="44879">MPARSIWQRKRGSSPKALSSPGREPPGGSRLRILAINWQDWGAPQKGGAEFYLKEILVRLVSYGHDVTLLACGYPGAPHKALLDRIKVIRTGSRNTFNFHLYGRPIRSFLRSNDFDVVLDDLNKIPFYTPLWAGSTPVVGIVMHVFRRKIFKETNFLAGSYVYWTEGLIPRIYRKGLFGCLGASGKKELAQMGMKPERIQVLEVGVNPIFKPGPKKRKKLVVSVGRLMRYKCVDHVIYAMARLRQRGIDARCEIAGTGKDADRLRQLIDRLGLEDSVKLPGWVSLADVAKLYQRAAVAVQPSAKEGWGFLATDAGACGTPVVAARVPGLTDSVKDKNTGFLYEHGNIDEMTDHLERLLTNEKLRRKMGEANRKWTSTLTWERVARRAERLLASAVERRAI</sequence>
<proteinExistence type="predicted"/>
<dbReference type="Gene3D" id="3.40.50.2000">
    <property type="entry name" value="Glycogen Phosphorylase B"/>
    <property type="match status" value="2"/>
</dbReference>
<dbReference type="InterPro" id="IPR001296">
    <property type="entry name" value="Glyco_trans_1"/>
</dbReference>
<evidence type="ECO:0000313" key="5">
    <source>
        <dbReference type="Proteomes" id="UP000317778"/>
    </source>
</evidence>
<feature type="region of interest" description="Disordered" evidence="1">
    <location>
        <begin position="1"/>
        <end position="26"/>
    </location>
</feature>
<feature type="domain" description="Glycosyltransferase subfamily 4-like N-terminal" evidence="3">
    <location>
        <begin position="47"/>
        <end position="208"/>
    </location>
</feature>
<dbReference type="AlphaFoldDB" id="A0A532V7I1"/>
<dbReference type="EMBL" id="NJBO01000006">
    <property type="protein sequence ID" value="TKJ43150.1"/>
    <property type="molecule type" value="Genomic_DNA"/>
</dbReference>
<name>A0A532V7I1_UNCT6</name>
<dbReference type="GO" id="GO:0016758">
    <property type="term" value="F:hexosyltransferase activity"/>
    <property type="evidence" value="ECO:0007669"/>
    <property type="project" value="TreeGrafter"/>
</dbReference>
<dbReference type="SUPFAM" id="SSF53756">
    <property type="entry name" value="UDP-Glycosyltransferase/glycogen phosphorylase"/>
    <property type="match status" value="1"/>
</dbReference>
<dbReference type="Pfam" id="PF13439">
    <property type="entry name" value="Glyco_transf_4"/>
    <property type="match status" value="1"/>
</dbReference>
<evidence type="ECO:0000313" key="4">
    <source>
        <dbReference type="EMBL" id="TKJ43150.1"/>
    </source>
</evidence>
<protein>
    <recommendedName>
        <fullName evidence="6">Glycosyl transferase family 1</fullName>
    </recommendedName>
</protein>